<dbReference type="EMBL" id="KZ293683">
    <property type="protein sequence ID" value="PBK86656.1"/>
    <property type="molecule type" value="Genomic_DNA"/>
</dbReference>
<dbReference type="OrthoDB" id="3027425at2759"/>
<gene>
    <name evidence="1" type="ORF">ARMGADRAFT_1169098</name>
</gene>
<evidence type="ECO:0000313" key="1">
    <source>
        <dbReference type="EMBL" id="PBK86656.1"/>
    </source>
</evidence>
<dbReference type="InParanoid" id="A0A2H3DGS6"/>
<sequence length="99" mass="11421">MILASSFKWNKNCLPDPGDLKESEKDEAIAEKWLVKEAGVKPEKLKWITLVDGQRITINGIRPRMTSIVKSKRDPAEILEEMREELCQKQLTRERNTAV</sequence>
<reference evidence="2" key="1">
    <citation type="journal article" date="2017" name="Nat. Ecol. Evol.">
        <title>Genome expansion and lineage-specific genetic innovations in the forest pathogenic fungi Armillaria.</title>
        <authorList>
            <person name="Sipos G."/>
            <person name="Prasanna A.N."/>
            <person name="Walter M.C."/>
            <person name="O'Connor E."/>
            <person name="Balint B."/>
            <person name="Krizsan K."/>
            <person name="Kiss B."/>
            <person name="Hess J."/>
            <person name="Varga T."/>
            <person name="Slot J."/>
            <person name="Riley R."/>
            <person name="Boka B."/>
            <person name="Rigling D."/>
            <person name="Barry K."/>
            <person name="Lee J."/>
            <person name="Mihaltcheva S."/>
            <person name="LaButti K."/>
            <person name="Lipzen A."/>
            <person name="Waldron R."/>
            <person name="Moloney N.M."/>
            <person name="Sperisen C."/>
            <person name="Kredics L."/>
            <person name="Vagvoelgyi C."/>
            <person name="Patrignani A."/>
            <person name="Fitzpatrick D."/>
            <person name="Nagy I."/>
            <person name="Doyle S."/>
            <person name="Anderson J.B."/>
            <person name="Grigoriev I.V."/>
            <person name="Gueldener U."/>
            <person name="Muensterkoetter M."/>
            <person name="Nagy L.G."/>
        </authorList>
    </citation>
    <scope>NUCLEOTIDE SEQUENCE [LARGE SCALE GENOMIC DNA]</scope>
    <source>
        <strain evidence="2">Ar21-2</strain>
    </source>
</reference>
<protein>
    <submittedName>
        <fullName evidence="1">Uncharacterized protein</fullName>
    </submittedName>
</protein>
<evidence type="ECO:0000313" key="2">
    <source>
        <dbReference type="Proteomes" id="UP000217790"/>
    </source>
</evidence>
<organism evidence="1 2">
    <name type="scientific">Armillaria gallica</name>
    <name type="common">Bulbous honey fungus</name>
    <name type="synonym">Armillaria bulbosa</name>
    <dbReference type="NCBI Taxonomy" id="47427"/>
    <lineage>
        <taxon>Eukaryota</taxon>
        <taxon>Fungi</taxon>
        <taxon>Dikarya</taxon>
        <taxon>Basidiomycota</taxon>
        <taxon>Agaricomycotina</taxon>
        <taxon>Agaricomycetes</taxon>
        <taxon>Agaricomycetidae</taxon>
        <taxon>Agaricales</taxon>
        <taxon>Marasmiineae</taxon>
        <taxon>Physalacriaceae</taxon>
        <taxon>Armillaria</taxon>
    </lineage>
</organism>
<proteinExistence type="predicted"/>
<accession>A0A2H3DGS6</accession>
<dbReference type="Proteomes" id="UP000217790">
    <property type="component" value="Unassembled WGS sequence"/>
</dbReference>
<dbReference type="OMA" id="EADELKW"/>
<dbReference type="AlphaFoldDB" id="A0A2H3DGS6"/>
<name>A0A2H3DGS6_ARMGA</name>
<keyword evidence="2" id="KW-1185">Reference proteome</keyword>